<dbReference type="PIRSF" id="PIRSF031057">
    <property type="entry name" value="Thiamin_pyrophosphokinase"/>
    <property type="match status" value="1"/>
</dbReference>
<feature type="region of interest" description="Disordered" evidence="8">
    <location>
        <begin position="120"/>
        <end position="143"/>
    </location>
</feature>
<dbReference type="GO" id="GO:0016301">
    <property type="term" value="F:kinase activity"/>
    <property type="evidence" value="ECO:0007669"/>
    <property type="project" value="UniProtKB-UniRule"/>
</dbReference>
<dbReference type="InterPro" id="IPR016966">
    <property type="entry name" value="Thiamin_pyrophosphokinase_euk"/>
</dbReference>
<keyword evidence="13" id="KW-1185">Reference proteome</keyword>
<comment type="pathway">
    <text evidence="1 7">Cofactor biosynthesis; thiamine diphosphate biosynthesis; thiamine diphosphate from thiamine: step 1/1.</text>
</comment>
<evidence type="ECO:0000256" key="4">
    <source>
        <dbReference type="ARBA" id="ARBA00022741"/>
    </source>
</evidence>
<keyword evidence="3 7" id="KW-0808">Transferase</keyword>
<dbReference type="OrthoDB" id="25149at2759"/>
<dbReference type="InterPro" id="IPR007373">
    <property type="entry name" value="Thiamin_PyroPKinase_B1-bd"/>
</dbReference>
<evidence type="ECO:0000256" key="6">
    <source>
        <dbReference type="ARBA" id="ARBA00022840"/>
    </source>
</evidence>
<keyword evidence="4 7" id="KW-0547">Nucleotide-binding</keyword>
<dbReference type="PANTHER" id="PTHR13622">
    <property type="entry name" value="THIAMIN PYROPHOSPHOKINASE"/>
    <property type="match status" value="1"/>
</dbReference>
<evidence type="ECO:0000256" key="3">
    <source>
        <dbReference type="ARBA" id="ARBA00022679"/>
    </source>
</evidence>
<dbReference type="InterPro" id="IPR007371">
    <property type="entry name" value="TPK_catalytic"/>
</dbReference>
<dbReference type="SMART" id="SM00983">
    <property type="entry name" value="TPK_B1_binding"/>
    <property type="match status" value="1"/>
</dbReference>
<dbReference type="GO" id="GO:0006772">
    <property type="term" value="P:thiamine metabolic process"/>
    <property type="evidence" value="ECO:0007669"/>
    <property type="project" value="InterPro"/>
</dbReference>
<dbReference type="EMBL" id="WNWS01000096">
    <property type="protein sequence ID" value="KAE9980933.1"/>
    <property type="molecule type" value="Genomic_DNA"/>
</dbReference>
<evidence type="ECO:0000256" key="7">
    <source>
        <dbReference type="PIRNR" id="PIRNR031057"/>
    </source>
</evidence>
<dbReference type="InterPro" id="IPR006282">
    <property type="entry name" value="Thi_PPkinase"/>
</dbReference>
<sequence>MEFSPSAFLSADRDPTNPPTADLIILNQPIQDFETLKRIWSHTRYRICADGGANRLYHLFSGSLEKHRMEFLPNLIHGDLDSLSPSTSDFYSSKGVTISKDEDQYSTDFGKCMKILTNGYPPDSPYEKPNSIPPSSTTTTDSPSAAAGYHDIIILSSLAGRVDQGLGLLHELLRESRRKSHRQEVQNQIQEDSRPQPPTRLWLLSEQSLSFLLAPGKSTIKSLSSTAGIFTENIGILPIYGAATISTKGLEWDVQDWETEMGGMVSTSNHVLGDEVVVVTDRVVLFTVERVRRDGGG</sequence>
<dbReference type="UniPathway" id="UPA00060">
    <property type="reaction ID" value="UER00597"/>
</dbReference>
<dbReference type="EMBL" id="WNWR01000071">
    <property type="protein sequence ID" value="KAE9992070.1"/>
    <property type="molecule type" value="Genomic_DNA"/>
</dbReference>
<gene>
    <name evidence="11" type="ORF">EG327_010171</name>
    <name evidence="10" type="ORF">EG328_011951</name>
</gene>
<name>A0A8H3Z2M1_VENIN</name>
<dbReference type="Pfam" id="PF04265">
    <property type="entry name" value="TPK_B1_binding"/>
    <property type="match status" value="1"/>
</dbReference>
<reference evidence="10 12" key="1">
    <citation type="submission" date="2018-12" db="EMBL/GenBank/DDBJ databases">
        <title>Venturia inaequalis Genome Resource.</title>
        <authorList>
            <person name="Lichtner F.J."/>
        </authorList>
    </citation>
    <scope>NUCLEOTIDE SEQUENCE [LARGE SCALE GENOMIC DNA]</scope>
    <source>
        <strain evidence="10 12">120213</strain>
        <strain evidence="11 13">DMI_063113</strain>
    </source>
</reference>
<dbReference type="SUPFAM" id="SSF63999">
    <property type="entry name" value="Thiamin pyrophosphokinase, catalytic domain"/>
    <property type="match status" value="1"/>
</dbReference>
<evidence type="ECO:0000313" key="12">
    <source>
        <dbReference type="Proteomes" id="UP000447873"/>
    </source>
</evidence>
<proteinExistence type="inferred from homology"/>
<evidence type="ECO:0000256" key="2">
    <source>
        <dbReference type="ARBA" id="ARBA00006785"/>
    </source>
</evidence>
<dbReference type="GO" id="GO:0030975">
    <property type="term" value="F:thiamine binding"/>
    <property type="evidence" value="ECO:0007669"/>
    <property type="project" value="UniProtKB-UniRule"/>
</dbReference>
<dbReference type="InterPro" id="IPR036759">
    <property type="entry name" value="TPK_catalytic_sf"/>
</dbReference>
<dbReference type="GO" id="GO:0005524">
    <property type="term" value="F:ATP binding"/>
    <property type="evidence" value="ECO:0007669"/>
    <property type="project" value="UniProtKB-UniRule"/>
</dbReference>
<evidence type="ECO:0000313" key="11">
    <source>
        <dbReference type="EMBL" id="KAE9992070.1"/>
    </source>
</evidence>
<dbReference type="Gene3D" id="3.40.50.10240">
    <property type="entry name" value="Thiamin pyrophosphokinase, catalytic domain"/>
    <property type="match status" value="1"/>
</dbReference>
<comment type="catalytic activity">
    <reaction evidence="7">
        <text>thiamine + ATP = thiamine diphosphate + AMP + H(+)</text>
        <dbReference type="Rhea" id="RHEA:11576"/>
        <dbReference type="ChEBI" id="CHEBI:15378"/>
        <dbReference type="ChEBI" id="CHEBI:18385"/>
        <dbReference type="ChEBI" id="CHEBI:30616"/>
        <dbReference type="ChEBI" id="CHEBI:58937"/>
        <dbReference type="ChEBI" id="CHEBI:456215"/>
    </reaction>
</comment>
<dbReference type="PANTHER" id="PTHR13622:SF8">
    <property type="entry name" value="THIAMIN PYROPHOSPHOKINASE 1"/>
    <property type="match status" value="1"/>
</dbReference>
<dbReference type="Proteomes" id="UP000490939">
    <property type="component" value="Unassembled WGS sequence"/>
</dbReference>
<comment type="caution">
    <text evidence="10">The sequence shown here is derived from an EMBL/GenBank/DDBJ whole genome shotgun (WGS) entry which is preliminary data.</text>
</comment>
<evidence type="ECO:0000313" key="10">
    <source>
        <dbReference type="EMBL" id="KAE9980933.1"/>
    </source>
</evidence>
<dbReference type="Gene3D" id="2.60.120.320">
    <property type="entry name" value="Thiamin pyrophosphokinase, thiamin-binding domain"/>
    <property type="match status" value="1"/>
</dbReference>
<dbReference type="CDD" id="cd07995">
    <property type="entry name" value="TPK"/>
    <property type="match status" value="1"/>
</dbReference>
<keyword evidence="6 7" id="KW-0067">ATP-binding</keyword>
<protein>
    <recommendedName>
        <fullName evidence="7">Thiamine pyrophosphokinase</fullName>
        <ecNumber evidence="7">2.7.6.2</ecNumber>
    </recommendedName>
</protein>
<dbReference type="GO" id="GO:0009229">
    <property type="term" value="P:thiamine diphosphate biosynthetic process"/>
    <property type="evidence" value="ECO:0007669"/>
    <property type="project" value="UniProtKB-UniRule"/>
</dbReference>
<evidence type="ECO:0000256" key="8">
    <source>
        <dbReference type="SAM" id="MobiDB-lite"/>
    </source>
</evidence>
<dbReference type="Pfam" id="PF04263">
    <property type="entry name" value="TPK_catalytic"/>
    <property type="match status" value="1"/>
</dbReference>
<dbReference type="EC" id="2.7.6.2" evidence="7"/>
<evidence type="ECO:0000259" key="9">
    <source>
        <dbReference type="SMART" id="SM00983"/>
    </source>
</evidence>
<feature type="compositionally biased region" description="Low complexity" evidence="8">
    <location>
        <begin position="133"/>
        <end position="143"/>
    </location>
</feature>
<evidence type="ECO:0000313" key="13">
    <source>
        <dbReference type="Proteomes" id="UP000490939"/>
    </source>
</evidence>
<dbReference type="SUPFAM" id="SSF63862">
    <property type="entry name" value="Thiamin pyrophosphokinase, substrate-binding domain"/>
    <property type="match status" value="1"/>
</dbReference>
<keyword evidence="5 7" id="KW-0418">Kinase</keyword>
<comment type="similarity">
    <text evidence="2 7">Belongs to the thiamine pyrophosphokinase family.</text>
</comment>
<feature type="region of interest" description="Disordered" evidence="8">
    <location>
        <begin position="177"/>
        <end position="198"/>
    </location>
</feature>
<feature type="domain" description="Thiamin pyrophosphokinase thiamin-binding" evidence="9">
    <location>
        <begin position="216"/>
        <end position="285"/>
    </location>
</feature>
<evidence type="ECO:0000256" key="5">
    <source>
        <dbReference type="ARBA" id="ARBA00022777"/>
    </source>
</evidence>
<evidence type="ECO:0000256" key="1">
    <source>
        <dbReference type="ARBA" id="ARBA00005078"/>
    </source>
</evidence>
<dbReference type="Proteomes" id="UP000447873">
    <property type="component" value="Unassembled WGS sequence"/>
</dbReference>
<dbReference type="GO" id="GO:0004788">
    <property type="term" value="F:thiamine diphosphokinase activity"/>
    <property type="evidence" value="ECO:0007669"/>
    <property type="project" value="UniProtKB-UniRule"/>
</dbReference>
<dbReference type="InterPro" id="IPR036371">
    <property type="entry name" value="TPK_B1-bd_sf"/>
</dbReference>
<accession>A0A8H3Z2M1</accession>
<organism evidence="10 12">
    <name type="scientific">Venturia inaequalis</name>
    <name type="common">Apple scab fungus</name>
    <dbReference type="NCBI Taxonomy" id="5025"/>
    <lineage>
        <taxon>Eukaryota</taxon>
        <taxon>Fungi</taxon>
        <taxon>Dikarya</taxon>
        <taxon>Ascomycota</taxon>
        <taxon>Pezizomycotina</taxon>
        <taxon>Dothideomycetes</taxon>
        <taxon>Pleosporomycetidae</taxon>
        <taxon>Venturiales</taxon>
        <taxon>Venturiaceae</taxon>
        <taxon>Venturia</taxon>
    </lineage>
</organism>
<dbReference type="AlphaFoldDB" id="A0A8H3Z2M1"/>